<feature type="domain" description="C2H2-type" evidence="3">
    <location>
        <begin position="43"/>
        <end position="67"/>
    </location>
</feature>
<evidence type="ECO:0000259" key="3">
    <source>
        <dbReference type="PROSITE" id="PS50157"/>
    </source>
</evidence>
<sequence length="83" mass="8750">MSSPSPSQASDNGPQTCGLCGATLGNSSHLARHKASVHGQTYYPCTVSGCDFATSRQDSLNNHLRAHGISPDKGARFVSYTPR</sequence>
<keyword evidence="5" id="KW-1185">Reference proteome</keyword>
<evidence type="ECO:0000313" key="5">
    <source>
        <dbReference type="Proteomes" id="UP000054097"/>
    </source>
</evidence>
<feature type="region of interest" description="Disordered" evidence="2">
    <location>
        <begin position="64"/>
        <end position="83"/>
    </location>
</feature>
<dbReference type="PROSITE" id="PS00028">
    <property type="entry name" value="ZINC_FINGER_C2H2_1"/>
    <property type="match status" value="1"/>
</dbReference>
<dbReference type="Proteomes" id="UP000054097">
    <property type="component" value="Unassembled WGS sequence"/>
</dbReference>
<dbReference type="InterPro" id="IPR013087">
    <property type="entry name" value="Znf_C2H2_type"/>
</dbReference>
<dbReference type="InterPro" id="IPR036236">
    <property type="entry name" value="Znf_C2H2_sf"/>
</dbReference>
<dbReference type="SUPFAM" id="SSF57667">
    <property type="entry name" value="beta-beta-alpha zinc fingers"/>
    <property type="match status" value="1"/>
</dbReference>
<dbReference type="AlphaFoldDB" id="A0A0C3AZM5"/>
<evidence type="ECO:0000313" key="4">
    <source>
        <dbReference type="EMBL" id="KIM24691.1"/>
    </source>
</evidence>
<keyword evidence="1" id="KW-0863">Zinc-finger</keyword>
<proteinExistence type="predicted"/>
<keyword evidence="1" id="KW-0479">Metal-binding</keyword>
<name>A0A0C3AZM5_SERVB</name>
<dbReference type="EMBL" id="KN824321">
    <property type="protein sequence ID" value="KIM24691.1"/>
    <property type="molecule type" value="Genomic_DNA"/>
</dbReference>
<dbReference type="Pfam" id="PF00096">
    <property type="entry name" value="zf-C2H2"/>
    <property type="match status" value="2"/>
</dbReference>
<dbReference type="PROSITE" id="PS50157">
    <property type="entry name" value="ZINC_FINGER_C2H2_2"/>
    <property type="match status" value="1"/>
</dbReference>
<evidence type="ECO:0000256" key="2">
    <source>
        <dbReference type="SAM" id="MobiDB-lite"/>
    </source>
</evidence>
<evidence type="ECO:0000256" key="1">
    <source>
        <dbReference type="PROSITE-ProRule" id="PRU00042"/>
    </source>
</evidence>
<dbReference type="SMART" id="SM00355">
    <property type="entry name" value="ZnF_C2H2"/>
    <property type="match status" value="2"/>
</dbReference>
<dbReference type="GO" id="GO:0008270">
    <property type="term" value="F:zinc ion binding"/>
    <property type="evidence" value="ECO:0007669"/>
    <property type="project" value="UniProtKB-KW"/>
</dbReference>
<dbReference type="Gene3D" id="3.30.160.60">
    <property type="entry name" value="Classic Zinc Finger"/>
    <property type="match status" value="1"/>
</dbReference>
<organism evidence="4 5">
    <name type="scientific">Serendipita vermifera MAFF 305830</name>
    <dbReference type="NCBI Taxonomy" id="933852"/>
    <lineage>
        <taxon>Eukaryota</taxon>
        <taxon>Fungi</taxon>
        <taxon>Dikarya</taxon>
        <taxon>Basidiomycota</taxon>
        <taxon>Agaricomycotina</taxon>
        <taxon>Agaricomycetes</taxon>
        <taxon>Sebacinales</taxon>
        <taxon>Serendipitaceae</taxon>
        <taxon>Serendipita</taxon>
    </lineage>
</organism>
<dbReference type="OrthoDB" id="9439903at2759"/>
<reference evidence="4 5" key="1">
    <citation type="submission" date="2014-04" db="EMBL/GenBank/DDBJ databases">
        <authorList>
            <consortium name="DOE Joint Genome Institute"/>
            <person name="Kuo A."/>
            <person name="Zuccaro A."/>
            <person name="Kohler A."/>
            <person name="Nagy L.G."/>
            <person name="Floudas D."/>
            <person name="Copeland A."/>
            <person name="Barry K.W."/>
            <person name="Cichocki N."/>
            <person name="Veneault-Fourrey C."/>
            <person name="LaButti K."/>
            <person name="Lindquist E.A."/>
            <person name="Lipzen A."/>
            <person name="Lundell T."/>
            <person name="Morin E."/>
            <person name="Murat C."/>
            <person name="Sun H."/>
            <person name="Tunlid A."/>
            <person name="Henrissat B."/>
            <person name="Grigoriev I.V."/>
            <person name="Hibbett D.S."/>
            <person name="Martin F."/>
            <person name="Nordberg H.P."/>
            <person name="Cantor M.N."/>
            <person name="Hua S.X."/>
        </authorList>
    </citation>
    <scope>NUCLEOTIDE SEQUENCE [LARGE SCALE GENOMIC DNA]</scope>
    <source>
        <strain evidence="4 5">MAFF 305830</strain>
    </source>
</reference>
<keyword evidence="1" id="KW-0862">Zinc</keyword>
<gene>
    <name evidence="4" type="ORF">M408DRAFT_75455</name>
</gene>
<reference evidence="5" key="2">
    <citation type="submission" date="2015-01" db="EMBL/GenBank/DDBJ databases">
        <title>Evolutionary Origins and Diversification of the Mycorrhizal Mutualists.</title>
        <authorList>
            <consortium name="DOE Joint Genome Institute"/>
            <consortium name="Mycorrhizal Genomics Consortium"/>
            <person name="Kohler A."/>
            <person name="Kuo A."/>
            <person name="Nagy L.G."/>
            <person name="Floudas D."/>
            <person name="Copeland A."/>
            <person name="Barry K.W."/>
            <person name="Cichocki N."/>
            <person name="Veneault-Fourrey C."/>
            <person name="LaButti K."/>
            <person name="Lindquist E.A."/>
            <person name="Lipzen A."/>
            <person name="Lundell T."/>
            <person name="Morin E."/>
            <person name="Murat C."/>
            <person name="Riley R."/>
            <person name="Ohm R."/>
            <person name="Sun H."/>
            <person name="Tunlid A."/>
            <person name="Henrissat B."/>
            <person name="Grigoriev I.V."/>
            <person name="Hibbett D.S."/>
            <person name="Martin F."/>
        </authorList>
    </citation>
    <scope>NUCLEOTIDE SEQUENCE [LARGE SCALE GENOMIC DNA]</scope>
    <source>
        <strain evidence="5">MAFF 305830</strain>
    </source>
</reference>
<dbReference type="HOGENOM" id="CLU_193988_0_0_1"/>
<protein>
    <recommendedName>
        <fullName evidence="3">C2H2-type domain-containing protein</fullName>
    </recommendedName>
</protein>
<accession>A0A0C3AZM5</accession>